<keyword evidence="2" id="KW-1185">Reference proteome</keyword>
<dbReference type="OrthoDB" id="5297205at2"/>
<dbReference type="EMBL" id="RCDA01000001">
    <property type="protein sequence ID" value="RLK50881.1"/>
    <property type="molecule type" value="Genomic_DNA"/>
</dbReference>
<dbReference type="SUPFAM" id="SSF56235">
    <property type="entry name" value="N-terminal nucleophile aminohydrolases (Ntn hydrolases)"/>
    <property type="match status" value="1"/>
</dbReference>
<dbReference type="AlphaFoldDB" id="A0A498CEZ1"/>
<dbReference type="Gene3D" id="1.10.246.130">
    <property type="match status" value="1"/>
</dbReference>
<dbReference type="PANTHER" id="PTHR43881">
    <property type="entry name" value="GAMMA-GLUTAMYLTRANSPEPTIDASE (AFU_ORTHOLOGUE AFUA_4G13580)"/>
    <property type="match status" value="1"/>
</dbReference>
<dbReference type="InterPro" id="IPR029055">
    <property type="entry name" value="Ntn_hydrolases_N"/>
</dbReference>
<proteinExistence type="predicted"/>
<dbReference type="GO" id="GO:0016740">
    <property type="term" value="F:transferase activity"/>
    <property type="evidence" value="ECO:0007669"/>
    <property type="project" value="UniProtKB-KW"/>
</dbReference>
<gene>
    <name evidence="1" type="ORF">DFR31_0790</name>
</gene>
<dbReference type="InterPro" id="IPR043137">
    <property type="entry name" value="GGT_ssub_C"/>
</dbReference>
<evidence type="ECO:0000313" key="2">
    <source>
        <dbReference type="Proteomes" id="UP000275461"/>
    </source>
</evidence>
<dbReference type="PRINTS" id="PR01210">
    <property type="entry name" value="GGTRANSPTASE"/>
</dbReference>
<sequence length="533" mass="56199">MLANNEPLRAAVTAPHYLAAEAGAGVLEEGGNAIEAMVAAAATIAVVYPHMNGLGGDSFWLLREPGKAPLGVEACGTAAARATPAWYREQGLDEIPHRGPVAANTVAGTVAGWRKALALSEAEWGGRLPLGRLLAPAIVHARDGFAMTRSQAEATRDKHSELAPQPGFDAHFLPGGALPVPGEGFRQPALADTLERLARAGLQDFYTGELGRALGEGLAAAGSPLQPEDLAAYAARQVAPLEMNHSLGTLWNMPPPTQGLASLIILGVFDRLQRRHPVAAESPEWVHAMVESIKQAFLVRNRVVTDPDHLPEDPQQWLRPEALDALADAVDRERALPWPQPAHLGDTVWLGAIDAEGRCVSFIQSLFHEFGSGVVVPETGVTWQNRGCSFSLDPGALNALHPGRRPFHTLNPAMACLEDGRTLVYGTMGGEGQPQTQAAVFARAAVFNQSPGEAVAAPRWLLGKTWGAGTDTLKLEADFPPALVETLRGQGHDLEVVPACNSAMGHAGLLVRDDAGNILAASDPRSDGGVAGV</sequence>
<protein>
    <submittedName>
        <fullName evidence="1">Gamma-glutamyltransferase 2</fullName>
    </submittedName>
</protein>
<accession>A0A498CEZ1</accession>
<dbReference type="Proteomes" id="UP000275461">
    <property type="component" value="Unassembled WGS sequence"/>
</dbReference>
<organism evidence="1 2">
    <name type="scientific">Alkalispirillum mobile</name>
    <dbReference type="NCBI Taxonomy" id="85925"/>
    <lineage>
        <taxon>Bacteria</taxon>
        <taxon>Pseudomonadati</taxon>
        <taxon>Pseudomonadota</taxon>
        <taxon>Gammaproteobacteria</taxon>
        <taxon>Chromatiales</taxon>
        <taxon>Ectothiorhodospiraceae</taxon>
        <taxon>Alkalispirillum</taxon>
    </lineage>
</organism>
<comment type="caution">
    <text evidence="1">The sequence shown here is derived from an EMBL/GenBank/DDBJ whole genome shotgun (WGS) entry which is preliminary data.</text>
</comment>
<name>A0A498CEZ1_9GAMM</name>
<dbReference type="InterPro" id="IPR052896">
    <property type="entry name" value="GGT-like_enzyme"/>
</dbReference>
<dbReference type="InterPro" id="IPR043138">
    <property type="entry name" value="GGT_lsub"/>
</dbReference>
<dbReference type="Pfam" id="PF01019">
    <property type="entry name" value="G_glu_transpept"/>
    <property type="match status" value="1"/>
</dbReference>
<dbReference type="PANTHER" id="PTHR43881:SF5">
    <property type="entry name" value="GAMMA-GLUTAMYLTRANSPEPTIDASE"/>
    <property type="match status" value="1"/>
</dbReference>
<keyword evidence="1" id="KW-0808">Transferase</keyword>
<reference evidence="1 2" key="1">
    <citation type="submission" date="2018-10" db="EMBL/GenBank/DDBJ databases">
        <title>Genomic Encyclopedia of Type Strains, Phase IV (KMG-IV): sequencing the most valuable type-strain genomes for metagenomic binning, comparative biology and taxonomic classification.</title>
        <authorList>
            <person name="Goeker M."/>
        </authorList>
    </citation>
    <scope>NUCLEOTIDE SEQUENCE [LARGE SCALE GENOMIC DNA]</scope>
    <source>
        <strain evidence="1 2">DSM 12769</strain>
    </source>
</reference>
<evidence type="ECO:0000313" key="1">
    <source>
        <dbReference type="EMBL" id="RLK50881.1"/>
    </source>
</evidence>
<dbReference type="Gene3D" id="3.60.20.40">
    <property type="match status" value="1"/>
</dbReference>
<dbReference type="RefSeq" id="WP_121441333.1">
    <property type="nucleotide sequence ID" value="NZ_RCDA01000001.1"/>
</dbReference>